<organism evidence="2 3">
    <name type="scientific">Solirubrobacter phytolaccae</name>
    <dbReference type="NCBI Taxonomy" id="1404360"/>
    <lineage>
        <taxon>Bacteria</taxon>
        <taxon>Bacillati</taxon>
        <taxon>Actinomycetota</taxon>
        <taxon>Thermoleophilia</taxon>
        <taxon>Solirubrobacterales</taxon>
        <taxon>Solirubrobacteraceae</taxon>
        <taxon>Solirubrobacter</taxon>
    </lineage>
</organism>
<proteinExistence type="predicted"/>
<keyword evidence="3" id="KW-1185">Reference proteome</keyword>
<dbReference type="EMBL" id="JAPDDP010000004">
    <property type="protein sequence ID" value="MDA0179311.1"/>
    <property type="molecule type" value="Genomic_DNA"/>
</dbReference>
<evidence type="ECO:0000259" key="1">
    <source>
        <dbReference type="Pfam" id="PF02426"/>
    </source>
</evidence>
<dbReference type="InterPro" id="IPR026029">
    <property type="entry name" value="MLI_dom"/>
</dbReference>
<dbReference type="Proteomes" id="UP001147653">
    <property type="component" value="Unassembled WGS sequence"/>
</dbReference>
<sequence length="105" mass="11360">MQFIVRFEVRQPANVSNAELVAIWRREADAAMAAVEAGAVKHLWKVSGQRVVFAIVEVESHADLDRALGGLPIFRELGAGVSTEALPIYDYSTFAEDLHGGVHGG</sequence>
<dbReference type="AlphaFoldDB" id="A0A9X3N4F8"/>
<evidence type="ECO:0000313" key="2">
    <source>
        <dbReference type="EMBL" id="MDA0179311.1"/>
    </source>
</evidence>
<dbReference type="SUPFAM" id="SSF54909">
    <property type="entry name" value="Dimeric alpha+beta barrel"/>
    <property type="match status" value="1"/>
</dbReference>
<dbReference type="RefSeq" id="WP_270023581.1">
    <property type="nucleotide sequence ID" value="NZ_JAPDDP010000004.1"/>
</dbReference>
<reference evidence="2" key="1">
    <citation type="submission" date="2022-10" db="EMBL/GenBank/DDBJ databases">
        <title>The WGS of Solirubrobacter phytolaccae KCTC 29190.</title>
        <authorList>
            <person name="Jiang Z."/>
        </authorList>
    </citation>
    <scope>NUCLEOTIDE SEQUENCE</scope>
    <source>
        <strain evidence="2">KCTC 29190</strain>
    </source>
</reference>
<comment type="caution">
    <text evidence="2">The sequence shown here is derived from an EMBL/GenBank/DDBJ whole genome shotgun (WGS) entry which is preliminary data.</text>
</comment>
<dbReference type="Pfam" id="PF02426">
    <property type="entry name" value="MIase"/>
    <property type="match status" value="1"/>
</dbReference>
<gene>
    <name evidence="2" type="ORF">OJ997_03295</name>
</gene>
<dbReference type="InterPro" id="IPR011008">
    <property type="entry name" value="Dimeric_a/b-barrel"/>
</dbReference>
<feature type="domain" description="Muconolactone isomerase" evidence="1">
    <location>
        <begin position="1"/>
        <end position="75"/>
    </location>
</feature>
<accession>A0A9X3N4F8</accession>
<name>A0A9X3N4F8_9ACTN</name>
<protein>
    <submittedName>
        <fullName evidence="2">Muconolactone Delta-isomerase family protein</fullName>
    </submittedName>
</protein>
<evidence type="ECO:0000313" key="3">
    <source>
        <dbReference type="Proteomes" id="UP001147653"/>
    </source>
</evidence>
<dbReference type="Gene3D" id="3.30.70.1060">
    <property type="entry name" value="Dimeric alpha+beta barrel"/>
    <property type="match status" value="1"/>
</dbReference>